<protein>
    <recommendedName>
        <fullName evidence="4 5">Small ribosomal subunit protein uS9</fullName>
    </recommendedName>
</protein>
<organism evidence="8 9">
    <name type="scientific">Candidatus Giovannonibacteria bacterium GW2011_GWA2_44_13b</name>
    <dbReference type="NCBI Taxonomy" id="1618647"/>
    <lineage>
        <taxon>Bacteria</taxon>
        <taxon>Candidatus Giovannoniibacteriota</taxon>
    </lineage>
</organism>
<dbReference type="PANTHER" id="PTHR21569:SF1">
    <property type="entry name" value="SMALL RIBOSOMAL SUBUNIT PROTEIN US9M"/>
    <property type="match status" value="1"/>
</dbReference>
<name>A0A0G1H3C1_9BACT</name>
<evidence type="ECO:0000256" key="5">
    <source>
        <dbReference type="HAMAP-Rule" id="MF_00532"/>
    </source>
</evidence>
<keyword evidence="3 5" id="KW-0687">Ribonucleoprotein</keyword>
<evidence type="ECO:0000256" key="4">
    <source>
        <dbReference type="ARBA" id="ARBA00035259"/>
    </source>
</evidence>
<evidence type="ECO:0000313" key="9">
    <source>
        <dbReference type="Proteomes" id="UP000034736"/>
    </source>
</evidence>
<dbReference type="STRING" id="1618647.UW30_C0003G0021"/>
<feature type="compositionally biased region" description="Basic residues" evidence="7">
    <location>
        <begin position="135"/>
        <end position="154"/>
    </location>
</feature>
<dbReference type="InterPro" id="IPR020568">
    <property type="entry name" value="Ribosomal_Su5_D2-typ_SF"/>
</dbReference>
<dbReference type="Proteomes" id="UP000034736">
    <property type="component" value="Unassembled WGS sequence"/>
</dbReference>
<evidence type="ECO:0000256" key="7">
    <source>
        <dbReference type="SAM" id="MobiDB-lite"/>
    </source>
</evidence>
<evidence type="ECO:0000256" key="6">
    <source>
        <dbReference type="RuleBase" id="RU003815"/>
    </source>
</evidence>
<comment type="caution">
    <text evidence="8">The sequence shown here is derived from an EMBL/GenBank/DDBJ whole genome shotgun (WGS) entry which is preliminary data.</text>
</comment>
<dbReference type="PATRIC" id="fig|1618647.3.peg.194"/>
<gene>
    <name evidence="5" type="primary">rpsI</name>
    <name evidence="8" type="ORF">UW30_C0003G0021</name>
</gene>
<dbReference type="GO" id="GO:0006412">
    <property type="term" value="P:translation"/>
    <property type="evidence" value="ECO:0007669"/>
    <property type="project" value="UniProtKB-UniRule"/>
</dbReference>
<dbReference type="Pfam" id="PF00380">
    <property type="entry name" value="Ribosomal_S9"/>
    <property type="match status" value="1"/>
</dbReference>
<dbReference type="GO" id="GO:0022627">
    <property type="term" value="C:cytosolic small ribosomal subunit"/>
    <property type="evidence" value="ECO:0007669"/>
    <property type="project" value="TreeGrafter"/>
</dbReference>
<evidence type="ECO:0000256" key="2">
    <source>
        <dbReference type="ARBA" id="ARBA00022980"/>
    </source>
</evidence>
<dbReference type="SUPFAM" id="SSF54211">
    <property type="entry name" value="Ribosomal protein S5 domain 2-like"/>
    <property type="match status" value="1"/>
</dbReference>
<comment type="similarity">
    <text evidence="1 5 6">Belongs to the universal ribosomal protein uS9 family.</text>
</comment>
<dbReference type="InterPro" id="IPR000754">
    <property type="entry name" value="Ribosomal_uS9"/>
</dbReference>
<dbReference type="EMBL" id="LCHU01000003">
    <property type="protein sequence ID" value="KKT41921.1"/>
    <property type="molecule type" value="Genomic_DNA"/>
</dbReference>
<proteinExistence type="inferred from homology"/>
<dbReference type="InterPro" id="IPR020574">
    <property type="entry name" value="Ribosomal_uS9_CS"/>
</dbReference>
<dbReference type="NCBIfam" id="NF001099">
    <property type="entry name" value="PRK00132.1"/>
    <property type="match status" value="1"/>
</dbReference>
<reference evidence="8 9" key="1">
    <citation type="journal article" date="2015" name="Nature">
        <title>rRNA introns, odd ribosomes, and small enigmatic genomes across a large radiation of phyla.</title>
        <authorList>
            <person name="Brown C.T."/>
            <person name="Hug L.A."/>
            <person name="Thomas B.C."/>
            <person name="Sharon I."/>
            <person name="Castelle C.J."/>
            <person name="Singh A."/>
            <person name="Wilkins M.J."/>
            <person name="Williams K.H."/>
            <person name="Banfield J.F."/>
        </authorList>
    </citation>
    <scope>NUCLEOTIDE SEQUENCE [LARGE SCALE GENOMIC DNA]</scope>
</reference>
<dbReference type="HAMAP" id="MF_00532_B">
    <property type="entry name" value="Ribosomal_uS9_B"/>
    <property type="match status" value="1"/>
</dbReference>
<dbReference type="InterPro" id="IPR023035">
    <property type="entry name" value="Ribosomal_uS9_bac/plastid"/>
</dbReference>
<dbReference type="PANTHER" id="PTHR21569">
    <property type="entry name" value="RIBOSOMAL PROTEIN S9"/>
    <property type="match status" value="1"/>
</dbReference>
<sequence>MEKTSKKLSVNHLIVGQPSQPSKYFEGVGRRKTSVARARLYSAKVKAGEVEMVVNNKPYKSYFPTVELQKIVENALVKSSNDGLYKVTAHVNGGGINSQAEALRHGIARALLLIDPELRKNLKQEGYLKRDPRAKERRKFGLKKARKAPQWAKR</sequence>
<dbReference type="GO" id="GO:0003723">
    <property type="term" value="F:RNA binding"/>
    <property type="evidence" value="ECO:0007669"/>
    <property type="project" value="TreeGrafter"/>
</dbReference>
<keyword evidence="2 5" id="KW-0689">Ribosomal protein</keyword>
<feature type="region of interest" description="Disordered" evidence="7">
    <location>
        <begin position="125"/>
        <end position="154"/>
    </location>
</feature>
<accession>A0A0G1H3C1</accession>
<dbReference type="Gene3D" id="3.30.230.10">
    <property type="match status" value="1"/>
</dbReference>
<dbReference type="GO" id="GO:0003735">
    <property type="term" value="F:structural constituent of ribosome"/>
    <property type="evidence" value="ECO:0007669"/>
    <property type="project" value="InterPro"/>
</dbReference>
<evidence type="ECO:0000313" key="8">
    <source>
        <dbReference type="EMBL" id="KKT41921.1"/>
    </source>
</evidence>
<evidence type="ECO:0000256" key="1">
    <source>
        <dbReference type="ARBA" id="ARBA00005251"/>
    </source>
</evidence>
<dbReference type="PROSITE" id="PS00360">
    <property type="entry name" value="RIBOSOMAL_S9"/>
    <property type="match status" value="1"/>
</dbReference>
<evidence type="ECO:0000256" key="3">
    <source>
        <dbReference type="ARBA" id="ARBA00023274"/>
    </source>
</evidence>
<feature type="compositionally biased region" description="Basic and acidic residues" evidence="7">
    <location>
        <begin position="125"/>
        <end position="134"/>
    </location>
</feature>
<dbReference type="AlphaFoldDB" id="A0A0G1H3C1"/>
<dbReference type="InterPro" id="IPR014721">
    <property type="entry name" value="Ribsml_uS5_D2-typ_fold_subgr"/>
</dbReference>
<dbReference type="FunFam" id="3.30.230.10:FF:000001">
    <property type="entry name" value="30S ribosomal protein S9"/>
    <property type="match status" value="1"/>
</dbReference>